<evidence type="ECO:0000256" key="11">
    <source>
        <dbReference type="PROSITE-ProRule" id="PRU01023"/>
    </source>
</evidence>
<keyword evidence="5 11" id="KW-0949">S-adenosyl-L-methionine</keyword>
<evidence type="ECO:0000259" key="12">
    <source>
        <dbReference type="PROSITE" id="PS51686"/>
    </source>
</evidence>
<evidence type="ECO:0000256" key="8">
    <source>
        <dbReference type="ARBA" id="ARBA00023128"/>
    </source>
</evidence>
<keyword evidence="4 11" id="KW-0808">Transferase</keyword>
<dbReference type="PANTHER" id="PTHR22808">
    <property type="entry name" value="NCL1 YEAST -RELATED NOL1/NOP2/FMU SUN DOMAIN-CONTAINING"/>
    <property type="match status" value="1"/>
</dbReference>
<dbReference type="STRING" id="50429.A0A2B4SW45"/>
<dbReference type="InterPro" id="IPR001678">
    <property type="entry name" value="MeTrfase_RsmB-F_NOP2_dom"/>
</dbReference>
<keyword evidence="8" id="KW-0496">Mitochondrion</keyword>
<organism evidence="13 14">
    <name type="scientific">Stylophora pistillata</name>
    <name type="common">Smooth cauliflower coral</name>
    <dbReference type="NCBI Taxonomy" id="50429"/>
    <lineage>
        <taxon>Eukaryota</taxon>
        <taxon>Metazoa</taxon>
        <taxon>Cnidaria</taxon>
        <taxon>Anthozoa</taxon>
        <taxon>Hexacorallia</taxon>
        <taxon>Scleractinia</taxon>
        <taxon>Astrocoeniina</taxon>
        <taxon>Pocilloporidae</taxon>
        <taxon>Stylophora</taxon>
    </lineage>
</organism>
<gene>
    <name evidence="13" type="primary">NSUN4</name>
    <name evidence="13" type="ORF">AWC38_SpisGene993</name>
</gene>
<dbReference type="SUPFAM" id="SSF53335">
    <property type="entry name" value="S-adenosyl-L-methionine-dependent methyltransferases"/>
    <property type="match status" value="1"/>
</dbReference>
<keyword evidence="3 11" id="KW-0489">Methyltransferase</keyword>
<accession>A0A2B4SW45</accession>
<keyword evidence="14" id="KW-1185">Reference proteome</keyword>
<dbReference type="GO" id="GO:0003723">
    <property type="term" value="F:RNA binding"/>
    <property type="evidence" value="ECO:0007669"/>
    <property type="project" value="UniProtKB-UniRule"/>
</dbReference>
<dbReference type="PANTHER" id="PTHR22808:SF3">
    <property type="entry name" value="5-METHYLCYTOSINE RRNA METHYLTRANSFERASE NSUN4"/>
    <property type="match status" value="1"/>
</dbReference>
<evidence type="ECO:0000256" key="7">
    <source>
        <dbReference type="ARBA" id="ARBA00022946"/>
    </source>
</evidence>
<dbReference type="GO" id="GO:0008173">
    <property type="term" value="F:RNA methyltransferase activity"/>
    <property type="evidence" value="ECO:0007669"/>
    <property type="project" value="InterPro"/>
</dbReference>
<dbReference type="Proteomes" id="UP000225706">
    <property type="component" value="Unassembled WGS sequence"/>
</dbReference>
<evidence type="ECO:0000256" key="3">
    <source>
        <dbReference type="ARBA" id="ARBA00022603"/>
    </source>
</evidence>
<comment type="caution">
    <text evidence="11">Lacks conserved residue(s) required for the propagation of feature annotation.</text>
</comment>
<evidence type="ECO:0000313" key="14">
    <source>
        <dbReference type="Proteomes" id="UP000225706"/>
    </source>
</evidence>
<evidence type="ECO:0000256" key="1">
    <source>
        <dbReference type="ARBA" id="ARBA00004173"/>
    </source>
</evidence>
<evidence type="ECO:0000256" key="9">
    <source>
        <dbReference type="ARBA" id="ARBA00042050"/>
    </source>
</evidence>
<dbReference type="EMBL" id="LSMT01000006">
    <property type="protein sequence ID" value="PFX34101.1"/>
    <property type="molecule type" value="Genomic_DNA"/>
</dbReference>
<feature type="domain" description="SAM-dependent MTase RsmB/NOP-type" evidence="12">
    <location>
        <begin position="2"/>
        <end position="308"/>
    </location>
</feature>
<dbReference type="GO" id="GO:0005762">
    <property type="term" value="C:mitochondrial large ribosomal subunit"/>
    <property type="evidence" value="ECO:0007669"/>
    <property type="project" value="TreeGrafter"/>
</dbReference>
<feature type="binding site" evidence="11">
    <location>
        <position position="132"/>
    </location>
    <ligand>
        <name>S-adenosyl-L-methionine</name>
        <dbReference type="ChEBI" id="CHEBI:59789"/>
    </ligand>
</feature>
<dbReference type="InterPro" id="IPR049560">
    <property type="entry name" value="MeTrfase_RsmB-F_NOP2_cat"/>
</dbReference>
<proteinExistence type="inferred from homology"/>
<comment type="catalytic activity">
    <reaction evidence="10">
        <text>a cytidine in rRNA + S-adenosyl-L-methionine = a 5-methylcytidine in rRNA + S-adenosyl-L-homocysteine + H(+)</text>
        <dbReference type="Rhea" id="RHEA:61484"/>
        <dbReference type="Rhea" id="RHEA-COMP:15836"/>
        <dbReference type="Rhea" id="RHEA-COMP:15837"/>
        <dbReference type="ChEBI" id="CHEBI:15378"/>
        <dbReference type="ChEBI" id="CHEBI:57856"/>
        <dbReference type="ChEBI" id="CHEBI:59789"/>
        <dbReference type="ChEBI" id="CHEBI:74483"/>
        <dbReference type="ChEBI" id="CHEBI:82748"/>
    </reaction>
</comment>
<evidence type="ECO:0000256" key="2">
    <source>
        <dbReference type="ARBA" id="ARBA00022552"/>
    </source>
</evidence>
<keyword evidence="6 11" id="KW-0694">RNA-binding</keyword>
<dbReference type="Pfam" id="PF01189">
    <property type="entry name" value="Methyltr_RsmB-F"/>
    <property type="match status" value="1"/>
</dbReference>
<dbReference type="InterPro" id="IPR023267">
    <property type="entry name" value="RCMT"/>
</dbReference>
<evidence type="ECO:0000256" key="10">
    <source>
        <dbReference type="ARBA" id="ARBA00049302"/>
    </source>
</evidence>
<reference evidence="14" key="1">
    <citation type="journal article" date="2017" name="bioRxiv">
        <title>Comparative analysis of the genomes of Stylophora pistillata and Acropora digitifera provides evidence for extensive differences between species of corals.</title>
        <authorList>
            <person name="Voolstra C.R."/>
            <person name="Li Y."/>
            <person name="Liew Y.J."/>
            <person name="Baumgarten S."/>
            <person name="Zoccola D."/>
            <person name="Flot J.-F."/>
            <person name="Tambutte S."/>
            <person name="Allemand D."/>
            <person name="Aranda M."/>
        </authorList>
    </citation>
    <scope>NUCLEOTIDE SEQUENCE [LARGE SCALE GENOMIC DNA]</scope>
</reference>
<dbReference type="PROSITE" id="PS51686">
    <property type="entry name" value="SAM_MT_RSMB_NOP"/>
    <property type="match status" value="1"/>
</dbReference>
<evidence type="ECO:0000256" key="5">
    <source>
        <dbReference type="ARBA" id="ARBA00022691"/>
    </source>
</evidence>
<comment type="similarity">
    <text evidence="11">Belongs to the class I-like SAM-binding methyltransferase superfamily. RsmB/NOP family.</text>
</comment>
<protein>
    <recommendedName>
        <fullName evidence="9">NOL1/NOP2/Sun domain family member 4</fullName>
    </recommendedName>
</protein>
<keyword evidence="7" id="KW-0809">Transit peptide</keyword>
<keyword evidence="2" id="KW-0698">rRNA processing</keyword>
<dbReference type="InterPro" id="IPR029063">
    <property type="entry name" value="SAM-dependent_MTases_sf"/>
</dbReference>
<feature type="active site" description="Nucleophile" evidence="11">
    <location>
        <position position="236"/>
    </location>
</feature>
<dbReference type="GO" id="GO:0031167">
    <property type="term" value="P:rRNA methylation"/>
    <property type="evidence" value="ECO:0007669"/>
    <property type="project" value="TreeGrafter"/>
</dbReference>
<name>A0A2B4SW45_STYPI</name>
<comment type="subcellular location">
    <subcellularLocation>
        <location evidence="1">Mitochondrion</location>
    </subcellularLocation>
</comment>
<dbReference type="AlphaFoldDB" id="A0A2B4SW45"/>
<dbReference type="Gene3D" id="6.20.240.40">
    <property type="match status" value="1"/>
</dbReference>
<dbReference type="Gene3D" id="3.40.50.150">
    <property type="entry name" value="Vaccinia Virus protein VP39"/>
    <property type="match status" value="1"/>
</dbReference>
<dbReference type="PRINTS" id="PR02008">
    <property type="entry name" value="RCMTFAMILY"/>
</dbReference>
<evidence type="ECO:0000256" key="4">
    <source>
        <dbReference type="ARBA" id="ARBA00022679"/>
    </source>
</evidence>
<feature type="binding site" evidence="11">
    <location>
        <position position="183"/>
    </location>
    <ligand>
        <name>S-adenosyl-L-methionine</name>
        <dbReference type="ChEBI" id="CHEBI:59789"/>
    </ligand>
</feature>
<dbReference type="OrthoDB" id="8020218at2759"/>
<feature type="binding site" evidence="11">
    <location>
        <begin position="108"/>
        <end position="114"/>
    </location>
    <ligand>
        <name>S-adenosyl-L-methionine</name>
        <dbReference type="ChEBI" id="CHEBI:59789"/>
    </ligand>
</feature>
<evidence type="ECO:0000256" key="6">
    <source>
        <dbReference type="ARBA" id="ARBA00022884"/>
    </source>
</evidence>
<sequence length="310" mass="34756">MIFESLKFPTQHCAVVNKFSVHEEVQEKLSCVAAQHQSVGPFMSTIGGDEQSQPQLSCYFPNSEESVRFPKQEKTSNGFFDYYLLDASSLLPVLALDICPDNTVLDMCAAPGGKSVLISQFLLIRGCLVASEVANQRRANLIKVVKDYIPKISKTKDLVHVRSLTGLKYGEYEPNAYDRVLLDVPCSSERHNLHTNFEFSFWSEKHSTENANMQGKLLMSALQTVVPGGFVIYSTCSMSPIENDGVIDEVLSKCTVKKQLKVEVVASQFENNSLAKMFDYRMTKHGVLVVPSKTKNWGPMYFCKLQRLTI</sequence>
<evidence type="ECO:0000313" key="13">
    <source>
        <dbReference type="EMBL" id="PFX34101.1"/>
    </source>
</evidence>
<comment type="caution">
    <text evidence="13">The sequence shown here is derived from an EMBL/GenBank/DDBJ whole genome shotgun (WGS) entry which is preliminary data.</text>
</comment>